<keyword evidence="5 6" id="KW-0472">Membrane</keyword>
<dbReference type="Proteomes" id="UP001153387">
    <property type="component" value="Unassembled WGS sequence"/>
</dbReference>
<dbReference type="GO" id="GO:0022857">
    <property type="term" value="F:transmembrane transporter activity"/>
    <property type="evidence" value="ECO:0007669"/>
    <property type="project" value="InterPro"/>
</dbReference>
<sequence>MHKIGAWMLSLRGPLIAIAIGLLAGSIAILVAGGSIAETYTEMWKGAFGSFYFFTSTLSRATPLILVAMGAAVAFRSGFFNLGAEGQMAFGGLSAALIGLHVPGPGWFVCIVAMLGGIVAGGLWSAMAGYFDVRFRVNLLITTMLLNYIASLFAGYLVTYPFKDKTGAGAMAQTQMLEHAVWLPKLFKGMTVHAGFIIAIAAVVILYVYLARSVKGYEARMLGGNPLFAVYGGVRRTSLMLTTMFASGGLAGLAGAAEVLGSQYRYIDGSFASADYAWTGIMAALLANGNPIGSAVGAFFLAALQTGGMGVELNTDVPLEIGSVIQAVLILFITVKFSWRFMRRKKRSDRRWISCLIWPCSTRRFAS</sequence>
<dbReference type="CDD" id="cd06580">
    <property type="entry name" value="TM_PBP1_transp_TpRbsC_like"/>
    <property type="match status" value="1"/>
</dbReference>
<keyword evidence="3 6" id="KW-0812">Transmembrane</keyword>
<feature type="transmembrane region" description="Helical" evidence="6">
    <location>
        <begin position="190"/>
        <end position="210"/>
    </location>
</feature>
<name>A0A9X4QPZ6_9BACL</name>
<dbReference type="PANTHER" id="PTHR47089:SF1">
    <property type="entry name" value="GUANOSINE ABC TRANSPORTER PERMEASE PROTEIN NUPP"/>
    <property type="match status" value="1"/>
</dbReference>
<organism evidence="7 8">
    <name type="scientific">Cohnella ginsengisoli</name>
    <dbReference type="NCBI Taxonomy" id="425004"/>
    <lineage>
        <taxon>Bacteria</taxon>
        <taxon>Bacillati</taxon>
        <taxon>Bacillota</taxon>
        <taxon>Bacilli</taxon>
        <taxon>Bacillales</taxon>
        <taxon>Paenibacillaceae</taxon>
        <taxon>Cohnella</taxon>
    </lineage>
</organism>
<feature type="transmembrane region" description="Helical" evidence="6">
    <location>
        <begin position="53"/>
        <end position="75"/>
    </location>
</feature>
<evidence type="ECO:0000256" key="2">
    <source>
        <dbReference type="ARBA" id="ARBA00022475"/>
    </source>
</evidence>
<dbReference type="EMBL" id="JAPDHZ010000006">
    <property type="protein sequence ID" value="MDG0794046.1"/>
    <property type="molecule type" value="Genomic_DNA"/>
</dbReference>
<dbReference type="RefSeq" id="WP_277567822.1">
    <property type="nucleotide sequence ID" value="NZ_JAPDHZ010000006.1"/>
</dbReference>
<dbReference type="PANTHER" id="PTHR47089">
    <property type="entry name" value="ABC TRANSPORTER, PERMEASE PROTEIN"/>
    <property type="match status" value="1"/>
</dbReference>
<evidence type="ECO:0000256" key="6">
    <source>
        <dbReference type="SAM" id="Phobius"/>
    </source>
</evidence>
<proteinExistence type="predicted"/>
<feature type="transmembrane region" description="Helical" evidence="6">
    <location>
        <begin position="106"/>
        <end position="127"/>
    </location>
</feature>
<gene>
    <name evidence="7" type="ORF">OMP38_26885</name>
</gene>
<keyword evidence="2" id="KW-1003">Cell membrane</keyword>
<comment type="subcellular location">
    <subcellularLocation>
        <location evidence="1">Cell membrane</location>
        <topology evidence="1">Multi-pass membrane protein</topology>
    </subcellularLocation>
</comment>
<evidence type="ECO:0000256" key="1">
    <source>
        <dbReference type="ARBA" id="ARBA00004651"/>
    </source>
</evidence>
<protein>
    <submittedName>
        <fullName evidence="7">ABC transporter permease</fullName>
    </submittedName>
</protein>
<reference evidence="7 8" key="1">
    <citation type="submission" date="2022-10" db="EMBL/GenBank/DDBJ databases">
        <title>Comparative genomic analysis of Cohnella hashimotonis sp. nov., isolated from the International Space Station.</title>
        <authorList>
            <person name="Simpson A."/>
            <person name="Venkateswaran K."/>
        </authorList>
    </citation>
    <scope>NUCLEOTIDE SEQUENCE [LARGE SCALE GENOMIC DNA]</scope>
    <source>
        <strain evidence="7 8">DSM 18997</strain>
    </source>
</reference>
<evidence type="ECO:0000313" key="8">
    <source>
        <dbReference type="Proteomes" id="UP001153387"/>
    </source>
</evidence>
<dbReference type="GO" id="GO:0005886">
    <property type="term" value="C:plasma membrane"/>
    <property type="evidence" value="ECO:0007669"/>
    <property type="project" value="UniProtKB-SubCell"/>
</dbReference>
<keyword evidence="8" id="KW-1185">Reference proteome</keyword>
<evidence type="ECO:0000256" key="4">
    <source>
        <dbReference type="ARBA" id="ARBA00022989"/>
    </source>
</evidence>
<keyword evidence="4 6" id="KW-1133">Transmembrane helix</keyword>
<dbReference type="Pfam" id="PF02653">
    <property type="entry name" value="BPD_transp_2"/>
    <property type="match status" value="1"/>
</dbReference>
<evidence type="ECO:0000256" key="3">
    <source>
        <dbReference type="ARBA" id="ARBA00022692"/>
    </source>
</evidence>
<feature type="transmembrane region" description="Helical" evidence="6">
    <location>
        <begin position="139"/>
        <end position="158"/>
    </location>
</feature>
<evidence type="ECO:0000313" key="7">
    <source>
        <dbReference type="EMBL" id="MDG0794046.1"/>
    </source>
</evidence>
<dbReference type="InterPro" id="IPR001851">
    <property type="entry name" value="ABC_transp_permease"/>
</dbReference>
<feature type="transmembrane region" description="Helical" evidence="6">
    <location>
        <begin position="324"/>
        <end position="342"/>
    </location>
</feature>
<accession>A0A9X4QPZ6</accession>
<comment type="caution">
    <text evidence="7">The sequence shown here is derived from an EMBL/GenBank/DDBJ whole genome shotgun (WGS) entry which is preliminary data.</text>
</comment>
<evidence type="ECO:0000256" key="5">
    <source>
        <dbReference type="ARBA" id="ARBA00023136"/>
    </source>
</evidence>
<dbReference type="AlphaFoldDB" id="A0A9X4QPZ6"/>
<feature type="transmembrane region" description="Helical" evidence="6">
    <location>
        <begin position="281"/>
        <end position="304"/>
    </location>
</feature>